<proteinExistence type="predicted"/>
<dbReference type="Proteomes" id="UP000007819">
    <property type="component" value="Chromosome A2"/>
</dbReference>
<keyword evidence="2" id="KW-1185">Reference proteome</keyword>
<dbReference type="GeneID" id="107884502"/>
<protein>
    <recommendedName>
        <fullName evidence="3">KRAB-A domain-containing 2-like</fullName>
    </recommendedName>
</protein>
<accession>A0A8R2JS36</accession>
<organism evidence="1 2">
    <name type="scientific">Acyrthosiphon pisum</name>
    <name type="common">Pea aphid</name>
    <dbReference type="NCBI Taxonomy" id="7029"/>
    <lineage>
        <taxon>Eukaryota</taxon>
        <taxon>Metazoa</taxon>
        <taxon>Ecdysozoa</taxon>
        <taxon>Arthropoda</taxon>
        <taxon>Hexapoda</taxon>
        <taxon>Insecta</taxon>
        <taxon>Pterygota</taxon>
        <taxon>Neoptera</taxon>
        <taxon>Paraneoptera</taxon>
        <taxon>Hemiptera</taxon>
        <taxon>Sternorrhyncha</taxon>
        <taxon>Aphidomorpha</taxon>
        <taxon>Aphidoidea</taxon>
        <taxon>Aphididae</taxon>
        <taxon>Macrosiphini</taxon>
        <taxon>Acyrthosiphon</taxon>
    </lineage>
</organism>
<sequence>MMKYSNTKLTELQVGTTVRVPIPDVDRARGSPLNLLAVIVVYEADMYKLCTEYGMLKNRFTRALVPCPENILNYEKTIATAGVKEITVHEAAGYGIAGSQGYTRCICKTKCKTNRCACKKINVLCNSKCHGTTNYENK</sequence>
<evidence type="ECO:0008006" key="3">
    <source>
        <dbReference type="Google" id="ProtNLM"/>
    </source>
</evidence>
<evidence type="ECO:0000313" key="1">
    <source>
        <dbReference type="EnsemblMetazoa" id="XP_029345812.1"/>
    </source>
</evidence>
<reference evidence="2" key="1">
    <citation type="submission" date="2010-06" db="EMBL/GenBank/DDBJ databases">
        <authorList>
            <person name="Jiang H."/>
            <person name="Abraham K."/>
            <person name="Ali S."/>
            <person name="Alsbrooks S.L."/>
            <person name="Anim B.N."/>
            <person name="Anosike U.S."/>
            <person name="Attaway T."/>
            <person name="Bandaranaike D.P."/>
            <person name="Battles P.K."/>
            <person name="Bell S.N."/>
            <person name="Bell A.V."/>
            <person name="Beltran B."/>
            <person name="Bickham C."/>
            <person name="Bustamante Y."/>
            <person name="Caleb T."/>
            <person name="Canada A."/>
            <person name="Cardenas V."/>
            <person name="Carter K."/>
            <person name="Chacko J."/>
            <person name="Chandrabose M.N."/>
            <person name="Chavez D."/>
            <person name="Chavez A."/>
            <person name="Chen L."/>
            <person name="Chu H.-S."/>
            <person name="Claassen K.J."/>
            <person name="Cockrell R."/>
            <person name="Collins M."/>
            <person name="Cooper J.A."/>
            <person name="Cree A."/>
            <person name="Curry S.M."/>
            <person name="Da Y."/>
            <person name="Dao M.D."/>
            <person name="Das B."/>
            <person name="Davila M.-L."/>
            <person name="Davy-Carroll L."/>
            <person name="Denson S."/>
            <person name="Dinh H."/>
            <person name="Ebong V.E."/>
            <person name="Edwards J.R."/>
            <person name="Egan A."/>
            <person name="El-Daye J."/>
            <person name="Escobedo L."/>
            <person name="Fernandez S."/>
            <person name="Fernando P.R."/>
            <person name="Flagg N."/>
            <person name="Forbes L.D."/>
            <person name="Fowler R.G."/>
            <person name="Fu Q."/>
            <person name="Gabisi R.A."/>
            <person name="Ganer J."/>
            <person name="Garbino Pronczuk A."/>
            <person name="Garcia R.M."/>
            <person name="Garner T."/>
            <person name="Garrett T.E."/>
            <person name="Gonzalez D.A."/>
            <person name="Hamid H."/>
            <person name="Hawkins E.S."/>
            <person name="Hirani K."/>
            <person name="Hogues M.E."/>
            <person name="Hollins B."/>
            <person name="Hsiao C.-H."/>
            <person name="Jabil R."/>
            <person name="James M.L."/>
            <person name="Jhangiani S.N."/>
            <person name="Johnson B."/>
            <person name="Johnson Q."/>
            <person name="Joshi V."/>
            <person name="Kalu J.B."/>
            <person name="Kam C."/>
            <person name="Kashfia A."/>
            <person name="Keebler J."/>
            <person name="Kisamo H."/>
            <person name="Kovar C.L."/>
            <person name="Lago L.A."/>
            <person name="Lai C.-Y."/>
            <person name="Laidlaw J."/>
            <person name="Lara F."/>
            <person name="Le T.-K."/>
            <person name="Lee S.L."/>
            <person name="Legall F.H."/>
            <person name="Lemon S.J."/>
            <person name="Lewis L.R."/>
            <person name="Li B."/>
            <person name="Liu Y."/>
            <person name="Liu Y.-S."/>
            <person name="Lopez J."/>
            <person name="Lozado R.J."/>
            <person name="Lu J."/>
            <person name="Madu R.C."/>
            <person name="Maheshwari M."/>
            <person name="Maheshwari R."/>
            <person name="Malloy K."/>
            <person name="Martinez E."/>
            <person name="Mathew T."/>
            <person name="Mercado I.C."/>
            <person name="Mercado C."/>
            <person name="Meyer B."/>
            <person name="Montgomery K."/>
            <person name="Morgan M.B."/>
            <person name="Munidasa M."/>
            <person name="Nazareth L.V."/>
            <person name="Nelson J."/>
            <person name="Ng B.M."/>
            <person name="Nguyen N.B."/>
            <person name="Nguyen P.Q."/>
            <person name="Nguyen T."/>
            <person name="Obregon M."/>
            <person name="Okwuonu G.O."/>
            <person name="Onwere C.G."/>
            <person name="Orozco G."/>
            <person name="Parra A."/>
            <person name="Patel S."/>
            <person name="Patil S."/>
            <person name="Perez A."/>
            <person name="Perez Y."/>
            <person name="Pham C."/>
            <person name="Primus E.L."/>
            <person name="Pu L.-L."/>
            <person name="Puazo M."/>
            <person name="Qin X."/>
            <person name="Quiroz J.B."/>
            <person name="Reese J."/>
            <person name="Richards S."/>
            <person name="Rives C.M."/>
            <person name="Robberts R."/>
            <person name="Ruiz S.J."/>
            <person name="Ruiz M.J."/>
            <person name="Santibanez J."/>
            <person name="Schneider B.W."/>
            <person name="Sisson I."/>
            <person name="Smith M."/>
            <person name="Sodergren E."/>
            <person name="Song X.-Z."/>
            <person name="Song B.B."/>
            <person name="Summersgill H."/>
            <person name="Thelus R."/>
            <person name="Thornton R.D."/>
            <person name="Trejos Z.Y."/>
            <person name="Usmani K."/>
            <person name="Vattathil S."/>
            <person name="Villasana D."/>
            <person name="Walker D.L."/>
            <person name="Wang S."/>
            <person name="Wang K."/>
            <person name="White C.S."/>
            <person name="Williams A.C."/>
            <person name="Williamson J."/>
            <person name="Wilson K."/>
            <person name="Woghiren I.O."/>
            <person name="Woodworth J.R."/>
            <person name="Worley K.C."/>
            <person name="Wright R.A."/>
            <person name="Wu W."/>
            <person name="Young L."/>
            <person name="Zhang L."/>
            <person name="Zhang J."/>
            <person name="Zhu Y."/>
            <person name="Muzny D.M."/>
            <person name="Weinstock G."/>
            <person name="Gibbs R.A."/>
        </authorList>
    </citation>
    <scope>NUCLEOTIDE SEQUENCE [LARGE SCALE GENOMIC DNA]</scope>
    <source>
        <strain evidence="2">LSR1</strain>
    </source>
</reference>
<dbReference type="KEGG" id="api:107884502"/>
<dbReference type="OrthoDB" id="6615827at2759"/>
<evidence type="ECO:0000313" key="2">
    <source>
        <dbReference type="Proteomes" id="UP000007819"/>
    </source>
</evidence>
<reference evidence="1" key="2">
    <citation type="submission" date="2022-06" db="UniProtKB">
        <authorList>
            <consortium name="EnsemblMetazoa"/>
        </authorList>
    </citation>
    <scope>IDENTIFICATION</scope>
</reference>
<dbReference type="AlphaFoldDB" id="A0A8R2JS36"/>
<name>A0A8R2JS36_ACYPI</name>
<dbReference type="RefSeq" id="XP_029345812.1">
    <property type="nucleotide sequence ID" value="XM_029489952.1"/>
</dbReference>
<dbReference type="EnsemblMetazoa" id="XM_029489952.1">
    <property type="protein sequence ID" value="XP_029345812.1"/>
    <property type="gene ID" value="LOC107884502"/>
</dbReference>